<dbReference type="SUPFAM" id="SSF52540">
    <property type="entry name" value="P-loop containing nucleoside triphosphate hydrolases"/>
    <property type="match status" value="1"/>
</dbReference>
<dbReference type="InterPro" id="IPR003593">
    <property type="entry name" value="AAA+_ATPase"/>
</dbReference>
<dbReference type="RefSeq" id="WP_379787806.1">
    <property type="nucleotide sequence ID" value="NZ_JBHSHL010000014.1"/>
</dbReference>
<keyword evidence="10" id="KW-1185">Reference proteome</keyword>
<dbReference type="PANTHER" id="PTHR43166">
    <property type="entry name" value="AMINO ACID IMPORT ATP-BINDING PROTEIN"/>
    <property type="match status" value="1"/>
</dbReference>
<dbReference type="PROSITE" id="PS50893">
    <property type="entry name" value="ABC_TRANSPORTER_2"/>
    <property type="match status" value="1"/>
</dbReference>
<dbReference type="Pfam" id="PF09383">
    <property type="entry name" value="NIL"/>
    <property type="match status" value="1"/>
</dbReference>
<evidence type="ECO:0000256" key="1">
    <source>
        <dbReference type="ARBA" id="ARBA00022448"/>
    </source>
</evidence>
<dbReference type="Proteomes" id="UP001595916">
    <property type="component" value="Unassembled WGS sequence"/>
</dbReference>
<dbReference type="EMBL" id="JBHSHL010000014">
    <property type="protein sequence ID" value="MFC4804299.1"/>
    <property type="molecule type" value="Genomic_DNA"/>
</dbReference>
<dbReference type="Gene3D" id="3.30.70.260">
    <property type="match status" value="1"/>
</dbReference>
<dbReference type="SUPFAM" id="SSF55021">
    <property type="entry name" value="ACT-like"/>
    <property type="match status" value="1"/>
</dbReference>
<evidence type="ECO:0000313" key="10">
    <source>
        <dbReference type="Proteomes" id="UP001595916"/>
    </source>
</evidence>
<sequence>MIELINVSKTFDTKTGTIHALKDINLSIDKGDIYGIIGFSGAGKSTLVRCINFLEVPTKGVVKIDSTELHTLTPVQLREKRKNIGMIFQHFNLMYNIDVFDNIAAPLRRQGYSKDEIDKKVHSLLKLVGLEDKIHSYPRQLSGGQKQRVAIARALSNDPQILLCDEATSALDPNTTKSILQLLREIHRTTGITVVIITHQMEVVKQICTKVAVMENGVIVEKGSLFEIFSSPKSTIAQDFVSQTMHTQEFLDKMKDENRTLYKISFLGETTHHPLIAEVIKNYDVLINILFGNIEKISDSFIGSLYVEILGEDKKIKEAIDFMQSKGTRIEVVSHA</sequence>
<dbReference type="InterPro" id="IPR045865">
    <property type="entry name" value="ACT-like_dom_sf"/>
</dbReference>
<accession>A0ABV9QNL5</accession>
<dbReference type="InterPro" id="IPR017871">
    <property type="entry name" value="ABC_transporter-like_CS"/>
</dbReference>
<evidence type="ECO:0000313" key="9">
    <source>
        <dbReference type="EMBL" id="MFC4804299.1"/>
    </source>
</evidence>
<organism evidence="9 10">
    <name type="scientific">Filifactor villosus</name>
    <dbReference type="NCBI Taxonomy" id="29374"/>
    <lineage>
        <taxon>Bacteria</taxon>
        <taxon>Bacillati</taxon>
        <taxon>Bacillota</taxon>
        <taxon>Clostridia</taxon>
        <taxon>Peptostreptococcales</taxon>
        <taxon>Filifactoraceae</taxon>
        <taxon>Filifactor</taxon>
    </lineage>
</organism>
<keyword evidence="4 9" id="KW-0067">ATP-binding</keyword>
<keyword evidence="3" id="KW-0547">Nucleotide-binding</keyword>
<evidence type="ECO:0000256" key="2">
    <source>
        <dbReference type="ARBA" id="ARBA00022475"/>
    </source>
</evidence>
<keyword evidence="6" id="KW-0029">Amino-acid transport</keyword>
<comment type="caution">
    <text evidence="9">The sequence shown here is derived from an EMBL/GenBank/DDBJ whole genome shotgun (WGS) entry which is preliminary data.</text>
</comment>
<evidence type="ECO:0000259" key="8">
    <source>
        <dbReference type="PROSITE" id="PS50893"/>
    </source>
</evidence>
<dbReference type="InterPro" id="IPR041701">
    <property type="entry name" value="MetN_ABC"/>
</dbReference>
<dbReference type="SMART" id="SM00382">
    <property type="entry name" value="AAA"/>
    <property type="match status" value="1"/>
</dbReference>
<dbReference type="CDD" id="cd03258">
    <property type="entry name" value="ABC_MetN_methionine_transporter"/>
    <property type="match status" value="1"/>
</dbReference>
<evidence type="ECO:0000256" key="7">
    <source>
        <dbReference type="ARBA" id="ARBA00023136"/>
    </source>
</evidence>
<dbReference type="InterPro" id="IPR003439">
    <property type="entry name" value="ABC_transporter-like_ATP-bd"/>
</dbReference>
<dbReference type="PROSITE" id="PS00211">
    <property type="entry name" value="ABC_TRANSPORTER_1"/>
    <property type="match status" value="1"/>
</dbReference>
<keyword evidence="7" id="KW-0472">Membrane</keyword>
<proteinExistence type="predicted"/>
<gene>
    <name evidence="9" type="ORF">ACFO4R_04310</name>
</gene>
<keyword evidence="5" id="KW-1278">Translocase</keyword>
<dbReference type="Pfam" id="PF00005">
    <property type="entry name" value="ABC_tran"/>
    <property type="match status" value="1"/>
</dbReference>
<dbReference type="InterPro" id="IPR018449">
    <property type="entry name" value="NIL_domain"/>
</dbReference>
<evidence type="ECO:0000256" key="4">
    <source>
        <dbReference type="ARBA" id="ARBA00022840"/>
    </source>
</evidence>
<keyword evidence="1" id="KW-0813">Transport</keyword>
<evidence type="ECO:0000256" key="5">
    <source>
        <dbReference type="ARBA" id="ARBA00022967"/>
    </source>
</evidence>
<dbReference type="InterPro" id="IPR050086">
    <property type="entry name" value="MetN_ABC_transporter-like"/>
</dbReference>
<dbReference type="PANTHER" id="PTHR43166:SF30">
    <property type="entry name" value="METHIONINE IMPORT ATP-BINDING PROTEIN METN"/>
    <property type="match status" value="1"/>
</dbReference>
<protein>
    <submittedName>
        <fullName evidence="9">Methionine ABC transporter ATP-binding protein</fullName>
    </submittedName>
</protein>
<dbReference type="GO" id="GO:0005524">
    <property type="term" value="F:ATP binding"/>
    <property type="evidence" value="ECO:0007669"/>
    <property type="project" value="UniProtKB-KW"/>
</dbReference>
<dbReference type="SMART" id="SM00930">
    <property type="entry name" value="NIL"/>
    <property type="match status" value="1"/>
</dbReference>
<feature type="domain" description="ABC transporter" evidence="8">
    <location>
        <begin position="2"/>
        <end position="241"/>
    </location>
</feature>
<evidence type="ECO:0000256" key="3">
    <source>
        <dbReference type="ARBA" id="ARBA00022741"/>
    </source>
</evidence>
<dbReference type="InterPro" id="IPR027417">
    <property type="entry name" value="P-loop_NTPase"/>
</dbReference>
<reference evidence="10" key="1">
    <citation type="journal article" date="2019" name="Int. J. Syst. Evol. Microbiol.">
        <title>The Global Catalogue of Microorganisms (GCM) 10K type strain sequencing project: providing services to taxonomists for standard genome sequencing and annotation.</title>
        <authorList>
            <consortium name="The Broad Institute Genomics Platform"/>
            <consortium name="The Broad Institute Genome Sequencing Center for Infectious Disease"/>
            <person name="Wu L."/>
            <person name="Ma J."/>
        </authorList>
    </citation>
    <scope>NUCLEOTIDE SEQUENCE [LARGE SCALE GENOMIC DNA]</scope>
    <source>
        <strain evidence="10">CCUG 46385</strain>
    </source>
</reference>
<evidence type="ECO:0000256" key="6">
    <source>
        <dbReference type="ARBA" id="ARBA00022970"/>
    </source>
</evidence>
<keyword evidence="2" id="KW-1003">Cell membrane</keyword>
<name>A0ABV9QNL5_9FIRM</name>
<dbReference type="Gene3D" id="3.40.50.300">
    <property type="entry name" value="P-loop containing nucleotide triphosphate hydrolases"/>
    <property type="match status" value="1"/>
</dbReference>